<dbReference type="GO" id="GO:0005524">
    <property type="term" value="F:ATP binding"/>
    <property type="evidence" value="ECO:0007669"/>
    <property type="project" value="UniProtKB-KW"/>
</dbReference>
<evidence type="ECO:0000256" key="2">
    <source>
        <dbReference type="ARBA" id="ARBA00022763"/>
    </source>
</evidence>
<keyword evidence="4 12" id="KW-0347">Helicase</keyword>
<dbReference type="RefSeq" id="WP_062075908.1">
    <property type="nucleotide sequence ID" value="NZ_BBRC01000014.1"/>
</dbReference>
<keyword evidence="6" id="KW-0238">DNA-binding</keyword>
<evidence type="ECO:0000313" key="12">
    <source>
        <dbReference type="EMBL" id="NYI40937.1"/>
    </source>
</evidence>
<dbReference type="Proteomes" id="UP000547973">
    <property type="component" value="Unassembled WGS sequence"/>
</dbReference>
<organism evidence="12 13">
    <name type="scientific">Demequina lutea</name>
    <dbReference type="NCBI Taxonomy" id="431489"/>
    <lineage>
        <taxon>Bacteria</taxon>
        <taxon>Bacillati</taxon>
        <taxon>Actinomycetota</taxon>
        <taxon>Actinomycetes</taxon>
        <taxon>Micrococcales</taxon>
        <taxon>Demequinaceae</taxon>
        <taxon>Demequina</taxon>
    </lineage>
</organism>
<proteinExistence type="predicted"/>
<dbReference type="Gene3D" id="2.40.50.140">
    <property type="entry name" value="Nucleic acid-binding proteins"/>
    <property type="match status" value="1"/>
</dbReference>
<accession>A0A7Z0CJM5</accession>
<dbReference type="InterPro" id="IPR001650">
    <property type="entry name" value="Helicase_C-like"/>
</dbReference>
<dbReference type="CDD" id="cd04488">
    <property type="entry name" value="RecG_wedge_OBF"/>
    <property type="match status" value="1"/>
</dbReference>
<evidence type="ECO:0000256" key="6">
    <source>
        <dbReference type="ARBA" id="ARBA00023125"/>
    </source>
</evidence>
<dbReference type="PROSITE" id="PS51194">
    <property type="entry name" value="HELICASE_CTER"/>
    <property type="match status" value="1"/>
</dbReference>
<dbReference type="InterPro" id="IPR027417">
    <property type="entry name" value="P-loop_NTPase"/>
</dbReference>
<dbReference type="OrthoDB" id="9804325at2"/>
<dbReference type="InterPro" id="IPR033454">
    <property type="entry name" value="RecG_wedge"/>
</dbReference>
<feature type="domain" description="Helicase ATP-binding" evidence="10">
    <location>
        <begin position="287"/>
        <end position="460"/>
    </location>
</feature>
<dbReference type="GO" id="GO:0003677">
    <property type="term" value="F:DNA binding"/>
    <property type="evidence" value="ECO:0007669"/>
    <property type="project" value="UniProtKB-KW"/>
</dbReference>
<evidence type="ECO:0000256" key="3">
    <source>
        <dbReference type="ARBA" id="ARBA00022801"/>
    </source>
</evidence>
<dbReference type="AlphaFoldDB" id="A0A7Z0CJM5"/>
<dbReference type="Pfam" id="PF17191">
    <property type="entry name" value="RecG_wedge"/>
    <property type="match status" value="1"/>
</dbReference>
<evidence type="ECO:0000256" key="9">
    <source>
        <dbReference type="SAM" id="MobiDB-lite"/>
    </source>
</evidence>
<dbReference type="GO" id="GO:0016787">
    <property type="term" value="F:hydrolase activity"/>
    <property type="evidence" value="ECO:0007669"/>
    <property type="project" value="UniProtKB-KW"/>
</dbReference>
<keyword evidence="1" id="KW-0547">Nucleotide-binding</keyword>
<dbReference type="SMART" id="SM00487">
    <property type="entry name" value="DEXDc"/>
    <property type="match status" value="1"/>
</dbReference>
<dbReference type="Gene3D" id="3.40.50.300">
    <property type="entry name" value="P-loop containing nucleotide triphosphate hydrolases"/>
    <property type="match status" value="2"/>
</dbReference>
<evidence type="ECO:0000256" key="4">
    <source>
        <dbReference type="ARBA" id="ARBA00022806"/>
    </source>
</evidence>
<reference evidence="12 13" key="1">
    <citation type="submission" date="2020-07" db="EMBL/GenBank/DDBJ databases">
        <title>Sequencing the genomes of 1000 actinobacteria strains.</title>
        <authorList>
            <person name="Klenk H.-P."/>
        </authorList>
    </citation>
    <scope>NUCLEOTIDE SEQUENCE [LARGE SCALE GENOMIC DNA]</scope>
    <source>
        <strain evidence="12 13">DSM 19970</strain>
    </source>
</reference>
<evidence type="ECO:0000313" key="13">
    <source>
        <dbReference type="Proteomes" id="UP000547973"/>
    </source>
</evidence>
<dbReference type="InterPro" id="IPR012340">
    <property type="entry name" value="NA-bd_OB-fold"/>
</dbReference>
<dbReference type="InterPro" id="IPR014001">
    <property type="entry name" value="Helicase_ATP-bd"/>
</dbReference>
<comment type="caution">
    <text evidence="12">The sequence shown here is derived from an EMBL/GenBank/DDBJ whole genome shotgun (WGS) entry which is preliminary data.</text>
</comment>
<feature type="compositionally biased region" description="Acidic residues" evidence="9">
    <location>
        <begin position="510"/>
        <end position="527"/>
    </location>
</feature>
<evidence type="ECO:0000259" key="10">
    <source>
        <dbReference type="PROSITE" id="PS51192"/>
    </source>
</evidence>
<dbReference type="InterPro" id="IPR011545">
    <property type="entry name" value="DEAD/DEAH_box_helicase_dom"/>
</dbReference>
<evidence type="ECO:0000256" key="5">
    <source>
        <dbReference type="ARBA" id="ARBA00022840"/>
    </source>
</evidence>
<dbReference type="SUPFAM" id="SSF50249">
    <property type="entry name" value="Nucleic acid-binding proteins"/>
    <property type="match status" value="1"/>
</dbReference>
<keyword evidence="3 12" id="KW-0378">Hydrolase</keyword>
<dbReference type="PROSITE" id="PS51192">
    <property type="entry name" value="HELICASE_ATP_BIND_1"/>
    <property type="match status" value="1"/>
</dbReference>
<dbReference type="Pfam" id="PF19833">
    <property type="entry name" value="RecG_dom3_C"/>
    <property type="match status" value="1"/>
</dbReference>
<dbReference type="Pfam" id="PF00270">
    <property type="entry name" value="DEAD"/>
    <property type="match status" value="1"/>
</dbReference>
<evidence type="ECO:0000256" key="8">
    <source>
        <dbReference type="ARBA" id="ARBA00049819"/>
    </source>
</evidence>
<keyword evidence="5" id="KW-0067">ATP-binding</keyword>
<dbReference type="SUPFAM" id="SSF52540">
    <property type="entry name" value="P-loop containing nucleoside triphosphate hydrolases"/>
    <property type="match status" value="2"/>
</dbReference>
<name>A0A7Z0CJM5_9MICO</name>
<dbReference type="InterPro" id="IPR047112">
    <property type="entry name" value="RecG/Mfd"/>
</dbReference>
<dbReference type="PANTHER" id="PTHR47964">
    <property type="entry name" value="ATP-DEPENDENT DNA HELICASE HOMOLOG RECG, CHLOROPLASTIC"/>
    <property type="match status" value="1"/>
</dbReference>
<gene>
    <name evidence="12" type="ORF">BKA03_001056</name>
</gene>
<dbReference type="Pfam" id="PF00271">
    <property type="entry name" value="Helicase_C"/>
    <property type="match status" value="1"/>
</dbReference>
<keyword evidence="7" id="KW-0234">DNA repair</keyword>
<dbReference type="InterPro" id="IPR045562">
    <property type="entry name" value="RecG_dom3_C"/>
</dbReference>
<dbReference type="PANTHER" id="PTHR47964:SF1">
    <property type="entry name" value="ATP-DEPENDENT DNA HELICASE HOMOLOG RECG, CHLOROPLASTIC"/>
    <property type="match status" value="1"/>
</dbReference>
<dbReference type="GO" id="GO:0006281">
    <property type="term" value="P:DNA repair"/>
    <property type="evidence" value="ECO:0007669"/>
    <property type="project" value="UniProtKB-KW"/>
</dbReference>
<dbReference type="EMBL" id="JACBZO010000001">
    <property type="protein sequence ID" value="NYI40937.1"/>
    <property type="molecule type" value="Genomic_DNA"/>
</dbReference>
<feature type="domain" description="Helicase C-terminal" evidence="11">
    <location>
        <begin position="532"/>
        <end position="682"/>
    </location>
</feature>
<evidence type="ECO:0000259" key="11">
    <source>
        <dbReference type="PROSITE" id="PS51194"/>
    </source>
</evidence>
<evidence type="ECO:0000256" key="7">
    <source>
        <dbReference type="ARBA" id="ARBA00023204"/>
    </source>
</evidence>
<keyword evidence="2" id="KW-0227">DNA damage</keyword>
<feature type="region of interest" description="Disordered" evidence="9">
    <location>
        <begin position="506"/>
        <end position="551"/>
    </location>
</feature>
<sequence length="754" mass="80276">MTGALGQSLAKVLGTRTSGALHKLGLETVEDLVRHYPRRHSAPGELTDMAALRDGEHVTVMAEVRTATIRQMRSRGGAMLEVLVTDGRQSLSLTFFAKRAGVLRMHEDKLRPGRVGLFTGTVGSYKGKRQLVHPDYLIVGVDAADADEATIEASRPIPIYPAAAAVPTWRIGRSVRTVLDPLTEADVPDPIPESLRLAHGLPTLLEALRGVHVPTDQAAIDAATHRLRYEEALVLQTALARRRADRQSHAATSRVGVAGRLLDAFDTRLPFPLTAGQLRVGEEIAVDLARETPMLRLLQGDVGAGKTIVALRAMLRVVDAGGQAALLAPTEVLAAQHERTLRDLLGPLAQGGMLGGADVATRVTLLTGSQGSLARRKALGEAASGGAGIVVGTHALLSETVQFAELGLVVVDEQHRFGVEQRDALRTRGERVPHTLVMTATPIPRTVAMTVFGDLETSQLTERPAGRADTVTHVVPADNAAWMTRIWDRVREEVDAGGRAYVVCPRIDGDVPEDDAGDDPASDDPASDDPASGEEPAPDVADTLGAKPTKRPLEAVSEVAERLRGLPALAGIAVGVMHGRLSGDEKDAAMEAFAHGRTPVLVSTTVIEVGVDVPEATVMVVLDAEHFGLSQLHQLRGRVGRSTKPGLCLLVSHAEDGTLSYERLTAVAETSDGFALAEKDLELRREGDVLGAAQSGGRNSLRLLRVVRDADLLAVARDDARSLIDSDPTLASSPALADAIAMWLGEREEFLERT</sequence>
<protein>
    <recommendedName>
        <fullName evidence="8">Probable DNA 3'-5' helicase RecG</fullName>
    </recommendedName>
</protein>
<dbReference type="CDD" id="cd17992">
    <property type="entry name" value="DEXHc_RecG"/>
    <property type="match status" value="1"/>
</dbReference>
<dbReference type="GO" id="GO:0003678">
    <property type="term" value="F:DNA helicase activity"/>
    <property type="evidence" value="ECO:0007669"/>
    <property type="project" value="TreeGrafter"/>
</dbReference>
<evidence type="ECO:0000256" key="1">
    <source>
        <dbReference type="ARBA" id="ARBA00022741"/>
    </source>
</evidence>
<dbReference type="SMART" id="SM00490">
    <property type="entry name" value="HELICc"/>
    <property type="match status" value="1"/>
</dbReference>
<keyword evidence="13" id="KW-1185">Reference proteome</keyword>